<dbReference type="GO" id="GO:0061708">
    <property type="term" value="F:tRNA-5-taurinomethyluridine 2-sulfurtransferase"/>
    <property type="evidence" value="ECO:0007669"/>
    <property type="project" value="UniProtKB-EC"/>
</dbReference>
<keyword evidence="10" id="KW-1015">Disulfide bond</keyword>
<proteinExistence type="inferred from homology"/>
<evidence type="ECO:0000256" key="6">
    <source>
        <dbReference type="ARBA" id="ARBA00022694"/>
    </source>
</evidence>
<dbReference type="Gene3D" id="2.40.30.10">
    <property type="entry name" value="Translation factors"/>
    <property type="match status" value="1"/>
</dbReference>
<protein>
    <recommendedName>
        <fullName evidence="3">tRNA-5-taurinomethyluridine 2-sulfurtransferase</fullName>
        <ecNumber evidence="3">2.8.1.14</ecNumber>
    </recommendedName>
</protein>
<dbReference type="InterPro" id="IPR051305">
    <property type="entry name" value="tRNA_2-thiouridylase_MnmA"/>
</dbReference>
<dbReference type="AlphaFoldDB" id="A0A8T0H5R3"/>
<comment type="caution">
    <text evidence="14">The sequence shown here is derived from an EMBL/GenBank/DDBJ whole genome shotgun (WGS) entry which is preliminary data.</text>
</comment>
<comment type="similarity">
    <text evidence="2">Belongs to the MnmA/TRMU family.</text>
</comment>
<evidence type="ECO:0000256" key="5">
    <source>
        <dbReference type="ARBA" id="ARBA00022679"/>
    </source>
</evidence>
<dbReference type="Proteomes" id="UP000822688">
    <property type="component" value="Chromosome 7"/>
</dbReference>
<feature type="domain" description="tRNA-specific 2-thiouridylase MnmA-like central" evidence="13">
    <location>
        <begin position="346"/>
        <end position="408"/>
    </location>
</feature>
<evidence type="ECO:0000256" key="4">
    <source>
        <dbReference type="ARBA" id="ARBA00022555"/>
    </source>
</evidence>
<name>A0A8T0H5R3_CERPU</name>
<dbReference type="GO" id="GO:0005524">
    <property type="term" value="F:ATP binding"/>
    <property type="evidence" value="ECO:0007669"/>
    <property type="project" value="UniProtKB-KW"/>
</dbReference>
<dbReference type="InterPro" id="IPR004506">
    <property type="entry name" value="MnmA-like"/>
</dbReference>
<dbReference type="HAMAP" id="MF_00144">
    <property type="entry name" value="tRNA_thiouridyl_MnmA"/>
    <property type="match status" value="1"/>
</dbReference>
<evidence type="ECO:0000256" key="8">
    <source>
        <dbReference type="ARBA" id="ARBA00022840"/>
    </source>
</evidence>
<evidence type="ECO:0000256" key="7">
    <source>
        <dbReference type="ARBA" id="ARBA00022741"/>
    </source>
</evidence>
<dbReference type="SUPFAM" id="SSF52402">
    <property type="entry name" value="Adenine nucleotide alpha hydrolases-like"/>
    <property type="match status" value="1"/>
</dbReference>
<dbReference type="GO" id="GO:0000049">
    <property type="term" value="F:tRNA binding"/>
    <property type="evidence" value="ECO:0007669"/>
    <property type="project" value="UniProtKB-KW"/>
</dbReference>
<reference evidence="14" key="1">
    <citation type="submission" date="2020-06" db="EMBL/GenBank/DDBJ databases">
        <title>WGS assembly of Ceratodon purpureus strain R40.</title>
        <authorList>
            <person name="Carey S.B."/>
            <person name="Jenkins J."/>
            <person name="Shu S."/>
            <person name="Lovell J.T."/>
            <person name="Sreedasyam A."/>
            <person name="Maumus F."/>
            <person name="Tiley G.P."/>
            <person name="Fernandez-Pozo N."/>
            <person name="Barry K."/>
            <person name="Chen C."/>
            <person name="Wang M."/>
            <person name="Lipzen A."/>
            <person name="Daum C."/>
            <person name="Saski C.A."/>
            <person name="Payton A.C."/>
            <person name="Mcbreen J.C."/>
            <person name="Conrad R.E."/>
            <person name="Kollar L.M."/>
            <person name="Olsson S."/>
            <person name="Huttunen S."/>
            <person name="Landis J.B."/>
            <person name="Wickett N.J."/>
            <person name="Johnson M.G."/>
            <person name="Rensing S.A."/>
            <person name="Grimwood J."/>
            <person name="Schmutz J."/>
            <person name="Mcdaniel S.F."/>
        </authorList>
    </citation>
    <scope>NUCLEOTIDE SEQUENCE</scope>
    <source>
        <strain evidence="14">R40</strain>
    </source>
</reference>
<dbReference type="PANTHER" id="PTHR43052:SF1">
    <property type="entry name" value="TRNA-5-TAURINOMETHYLURIDINE 2-SULFURTRANSFERASE"/>
    <property type="match status" value="1"/>
</dbReference>
<dbReference type="Gene3D" id="2.30.30.280">
    <property type="entry name" value="Adenine nucleotide alpha hydrolases-like domains"/>
    <property type="match status" value="1"/>
</dbReference>
<keyword evidence="7" id="KW-0547">Nucleotide-binding</keyword>
<dbReference type="InterPro" id="IPR046885">
    <property type="entry name" value="MnmA-like_C"/>
</dbReference>
<dbReference type="NCBIfam" id="NF001138">
    <property type="entry name" value="PRK00143.1"/>
    <property type="match status" value="1"/>
</dbReference>
<evidence type="ECO:0000256" key="2">
    <source>
        <dbReference type="ARBA" id="ARBA00006191"/>
    </source>
</evidence>
<accession>A0A8T0H5R3</accession>
<keyword evidence="9" id="KW-0694">RNA-binding</keyword>
<evidence type="ECO:0000256" key="3">
    <source>
        <dbReference type="ARBA" id="ARBA00011953"/>
    </source>
</evidence>
<dbReference type="PANTHER" id="PTHR43052">
    <property type="match status" value="1"/>
</dbReference>
<evidence type="ECO:0000259" key="13">
    <source>
        <dbReference type="Pfam" id="PF20259"/>
    </source>
</evidence>
<dbReference type="CDD" id="cd01998">
    <property type="entry name" value="MnmA_TRMU-like"/>
    <property type="match status" value="1"/>
</dbReference>
<dbReference type="Gene3D" id="3.40.50.620">
    <property type="entry name" value="HUPs"/>
    <property type="match status" value="1"/>
</dbReference>
<organism evidence="14 15">
    <name type="scientific">Ceratodon purpureus</name>
    <name type="common">Fire moss</name>
    <name type="synonym">Dicranum purpureum</name>
    <dbReference type="NCBI Taxonomy" id="3225"/>
    <lineage>
        <taxon>Eukaryota</taxon>
        <taxon>Viridiplantae</taxon>
        <taxon>Streptophyta</taxon>
        <taxon>Embryophyta</taxon>
        <taxon>Bryophyta</taxon>
        <taxon>Bryophytina</taxon>
        <taxon>Bryopsida</taxon>
        <taxon>Dicranidae</taxon>
        <taxon>Pseudoditrichales</taxon>
        <taxon>Ditrichaceae</taxon>
        <taxon>Ceratodon</taxon>
    </lineage>
</organism>
<dbReference type="InterPro" id="IPR046884">
    <property type="entry name" value="MnmA-like_central"/>
</dbReference>
<evidence type="ECO:0000259" key="12">
    <source>
        <dbReference type="Pfam" id="PF20258"/>
    </source>
</evidence>
<evidence type="ECO:0000313" key="14">
    <source>
        <dbReference type="EMBL" id="KAG0565724.1"/>
    </source>
</evidence>
<comment type="function">
    <text evidence="1">Catalyzes the 2-thiolation of uridine at the wobble position (U34) of mitochondrial tRNA(Lys), tRNA(Glu) and tRNA(Gln). Required for the formation of 5-taurinomethyl-2-thiouridine (tm5s2U) of mitochondrial tRNA(Lys), tRNA(Glu), and tRNA(Gln) at the wobble position. ATP is required to activate the C2 atom of the wobble base.</text>
</comment>
<evidence type="ECO:0000256" key="10">
    <source>
        <dbReference type="ARBA" id="ARBA00023157"/>
    </source>
</evidence>
<dbReference type="OrthoDB" id="3685at2759"/>
<dbReference type="Pfam" id="PF20259">
    <property type="entry name" value="tRNA_Me_trans_M"/>
    <property type="match status" value="1"/>
</dbReference>
<keyword evidence="8" id="KW-0067">ATP-binding</keyword>
<keyword evidence="5" id="KW-0808">Transferase</keyword>
<evidence type="ECO:0000256" key="1">
    <source>
        <dbReference type="ARBA" id="ARBA00003986"/>
    </source>
</evidence>
<evidence type="ECO:0000256" key="11">
    <source>
        <dbReference type="ARBA" id="ARBA00049564"/>
    </source>
</evidence>
<comment type="catalytic activity">
    <reaction evidence="11">
        <text>5-taurinomethyluridine(34) in tRNA + S-sulfanyl-L-cysteinyl-[protein] + AH2 + ATP = 5-taurinomethyl-2-thiouridine(34) in tRNA + L-cysteinyl-[protein] + A + AMP + diphosphate + H(+)</text>
        <dbReference type="Rhea" id="RHEA:47040"/>
        <dbReference type="Rhea" id="RHEA-COMP:10131"/>
        <dbReference type="Rhea" id="RHEA-COMP:11726"/>
        <dbReference type="Rhea" id="RHEA-COMP:11732"/>
        <dbReference type="Rhea" id="RHEA-COMP:11733"/>
        <dbReference type="ChEBI" id="CHEBI:13193"/>
        <dbReference type="ChEBI" id="CHEBI:15378"/>
        <dbReference type="ChEBI" id="CHEBI:17499"/>
        <dbReference type="ChEBI" id="CHEBI:29950"/>
        <dbReference type="ChEBI" id="CHEBI:30616"/>
        <dbReference type="ChEBI" id="CHEBI:33019"/>
        <dbReference type="ChEBI" id="CHEBI:61963"/>
        <dbReference type="ChEBI" id="CHEBI:87171"/>
        <dbReference type="ChEBI" id="CHEBI:87172"/>
        <dbReference type="ChEBI" id="CHEBI:456215"/>
        <dbReference type="EC" id="2.8.1.14"/>
    </reaction>
</comment>
<dbReference type="GO" id="GO:0008033">
    <property type="term" value="P:tRNA processing"/>
    <property type="evidence" value="ECO:0007669"/>
    <property type="project" value="UniProtKB-KW"/>
</dbReference>
<sequence>MAMAMVSLPTRQPLVLPIAASTSYPRLNSQQFSSLRNQCGLSLDERCVRGGGSQRLVAVRASVGEAGLSVASGDVDAASGDAKFERVIGVLGRSRALDALDERVAQVDGNSGASVAVDWQRNERALECCEVGQKLNVAVLLSGGVDSSVGLRLLCAAGHSCTAFYLKIWFQEDFENFWSECPWEDDLRNAQAVCNEVGVELRVVHFTDEYWNLVVSHSVSEIQAGRTPNPDILCNTCVKFGAFLDHIKDAGFDRVASGHYARVRKIFNSDNGKEERTELLLCPDEMKDQTYFLSQLRQEQLSRLIFPLGCLMKTEVRQLAEVMGLFNKNRKDSQGICFLGKVKFSEFTAKHLGEREGRLLEAETGELLGLHKGFWFYTMGQRQGLRLSNGPWFVVAKDIVNNVVFISREYYSEDKRRRAFRVGSFNWFSGTPPSDTSSLQCKVRHGAKLYTCSMELETDWMDFEINRDSKPSTSAVVNLNEDDQGLAPGQYAAFYQDGVCLGSAVIIETLGGVDNSNVSTKALEIAQQPFDVEVYKNSRPKISNSLRVPKILIS</sequence>
<dbReference type="Pfam" id="PF03054">
    <property type="entry name" value="tRNA_Me_trans"/>
    <property type="match status" value="1"/>
</dbReference>
<gene>
    <name evidence="14" type="ORF">KC19_7G010500</name>
</gene>
<keyword evidence="4" id="KW-0820">tRNA-binding</keyword>
<evidence type="ECO:0000256" key="9">
    <source>
        <dbReference type="ARBA" id="ARBA00022884"/>
    </source>
</evidence>
<dbReference type="Pfam" id="PF20258">
    <property type="entry name" value="tRNA_Me_trans_C"/>
    <property type="match status" value="1"/>
</dbReference>
<dbReference type="NCBIfam" id="TIGR00420">
    <property type="entry name" value="trmU"/>
    <property type="match status" value="1"/>
</dbReference>
<dbReference type="InterPro" id="IPR023382">
    <property type="entry name" value="MnmA-like_central_sf"/>
</dbReference>
<dbReference type="EMBL" id="CM026428">
    <property type="protein sequence ID" value="KAG0565724.1"/>
    <property type="molecule type" value="Genomic_DNA"/>
</dbReference>
<dbReference type="EC" id="2.8.1.14" evidence="3"/>
<keyword evidence="15" id="KW-1185">Reference proteome</keyword>
<evidence type="ECO:0000313" key="15">
    <source>
        <dbReference type="Proteomes" id="UP000822688"/>
    </source>
</evidence>
<dbReference type="InterPro" id="IPR014729">
    <property type="entry name" value="Rossmann-like_a/b/a_fold"/>
</dbReference>
<feature type="domain" description="tRNA-specific 2-thiouridylase MnmA-like C-terminal" evidence="12">
    <location>
        <begin position="418"/>
        <end position="506"/>
    </location>
</feature>
<keyword evidence="6" id="KW-0819">tRNA processing</keyword>